<evidence type="ECO:0000256" key="7">
    <source>
        <dbReference type="RuleBase" id="RU003331"/>
    </source>
</evidence>
<dbReference type="PROSITE" id="PS00113">
    <property type="entry name" value="ADENYLATE_KINASE"/>
    <property type="match status" value="1"/>
</dbReference>
<gene>
    <name evidence="9" type="primary">adk_2</name>
    <name evidence="5" type="synonym">adk</name>
    <name evidence="9" type="ORF">Poly59_35660</name>
</gene>
<dbReference type="InterPro" id="IPR027417">
    <property type="entry name" value="P-loop_NTPase"/>
</dbReference>
<dbReference type="PANTHER" id="PTHR23359">
    <property type="entry name" value="NUCLEOTIDE KINASE"/>
    <property type="match status" value="1"/>
</dbReference>
<comment type="caution">
    <text evidence="5">Lacks conserved residue(s) required for the propagation of feature annotation.</text>
</comment>
<reference evidence="9 10" key="1">
    <citation type="submission" date="2019-02" db="EMBL/GenBank/DDBJ databases">
        <title>Deep-cultivation of Planctomycetes and their phenomic and genomic characterization uncovers novel biology.</title>
        <authorList>
            <person name="Wiegand S."/>
            <person name="Jogler M."/>
            <person name="Boedeker C."/>
            <person name="Pinto D."/>
            <person name="Vollmers J."/>
            <person name="Rivas-Marin E."/>
            <person name="Kohn T."/>
            <person name="Peeters S.H."/>
            <person name="Heuer A."/>
            <person name="Rast P."/>
            <person name="Oberbeckmann S."/>
            <person name="Bunk B."/>
            <person name="Jeske O."/>
            <person name="Meyerdierks A."/>
            <person name="Storesund J.E."/>
            <person name="Kallscheuer N."/>
            <person name="Luecker S."/>
            <person name="Lage O.M."/>
            <person name="Pohl T."/>
            <person name="Merkel B.J."/>
            <person name="Hornburger P."/>
            <person name="Mueller R.-W."/>
            <person name="Bruemmer F."/>
            <person name="Labrenz M."/>
            <person name="Spormann A.M."/>
            <person name="Op Den Camp H."/>
            <person name="Overmann J."/>
            <person name="Amann R."/>
            <person name="Jetten M.S.M."/>
            <person name="Mascher T."/>
            <person name="Medema M.H."/>
            <person name="Devos D.P."/>
            <person name="Kaster A.-K."/>
            <person name="Ovreas L."/>
            <person name="Rohde M."/>
            <person name="Galperin M.Y."/>
            <person name="Jogler C."/>
        </authorList>
    </citation>
    <scope>NUCLEOTIDE SEQUENCE [LARGE SCALE GENOMIC DNA]</scope>
    <source>
        <strain evidence="9 10">Poly59</strain>
    </source>
</reference>
<comment type="function">
    <text evidence="5">Catalyzes the reversible transfer of the terminal phosphate group between ATP and AMP. Plays an important role in cellular energy homeostasis and in adenine nucleotide metabolism.</text>
</comment>
<keyword evidence="3 5" id="KW-0547">Nucleotide-binding</keyword>
<dbReference type="GO" id="GO:0004017">
    <property type="term" value="F:AMP kinase activity"/>
    <property type="evidence" value="ECO:0007669"/>
    <property type="project" value="UniProtKB-UniRule"/>
</dbReference>
<feature type="binding site" evidence="5">
    <location>
        <position position="93"/>
    </location>
    <ligand>
        <name>AMP</name>
        <dbReference type="ChEBI" id="CHEBI:456215"/>
    </ligand>
</feature>
<comment type="subunit">
    <text evidence="5 7">Monomer.</text>
</comment>
<comment type="similarity">
    <text evidence="5 6">Belongs to the adenylate kinase family.</text>
</comment>
<comment type="pathway">
    <text evidence="5">Purine metabolism; AMP biosynthesis via salvage pathway; AMP from ADP: step 1/1.</text>
</comment>
<feature type="region of interest" description="LID" evidence="5">
    <location>
        <begin position="122"/>
        <end position="159"/>
    </location>
</feature>
<dbReference type="InterPro" id="IPR036193">
    <property type="entry name" value="ADK_active_lid_dom_sf"/>
</dbReference>
<feature type="binding site" evidence="5">
    <location>
        <position position="126"/>
    </location>
    <ligand>
        <name>Zn(2+)</name>
        <dbReference type="ChEBI" id="CHEBI:29105"/>
        <note>structural</note>
    </ligand>
</feature>
<evidence type="ECO:0000313" key="10">
    <source>
        <dbReference type="Proteomes" id="UP000317977"/>
    </source>
</evidence>
<dbReference type="Pfam" id="PF05191">
    <property type="entry name" value="ADK_lid"/>
    <property type="match status" value="1"/>
</dbReference>
<dbReference type="AlphaFoldDB" id="A0A5C6EWY4"/>
<dbReference type="InterPro" id="IPR000850">
    <property type="entry name" value="Adenylat/UMP-CMP_kin"/>
</dbReference>
<sequence length="210" mass="23488">MHKYVIMGVQGCGKGTQASMLVDAFDLVHISVGDIFRWHIKNHTKLGAQVKRIVASGNLVGDEVVEGIVNRRLEEHDWNFGFVLDGFPRSESQAQFFLERYDIDAVIHIQVPDEVVRERVLSRRLCRDCGLDYNLISHRPAVENICDVCGGGLVSRPDDTSEALAGRLKEYHSKTEPVLGLFQRKELVLNIDGTRPPASIQADIRAQLGI</sequence>
<dbReference type="NCBIfam" id="TIGR01351">
    <property type="entry name" value="adk"/>
    <property type="match status" value="1"/>
</dbReference>
<evidence type="ECO:0000256" key="2">
    <source>
        <dbReference type="ARBA" id="ARBA00022727"/>
    </source>
</evidence>
<feature type="binding site" evidence="5">
    <location>
        <position position="149"/>
    </location>
    <ligand>
        <name>Zn(2+)</name>
        <dbReference type="ChEBI" id="CHEBI:29105"/>
        <note>structural</note>
    </ligand>
</feature>
<dbReference type="GO" id="GO:0008270">
    <property type="term" value="F:zinc ion binding"/>
    <property type="evidence" value="ECO:0007669"/>
    <property type="project" value="UniProtKB-UniRule"/>
</dbReference>
<feature type="binding site" evidence="5">
    <location>
        <position position="129"/>
    </location>
    <ligand>
        <name>Zn(2+)</name>
        <dbReference type="ChEBI" id="CHEBI:29105"/>
        <note>structural</note>
    </ligand>
</feature>
<dbReference type="Pfam" id="PF00406">
    <property type="entry name" value="ADK"/>
    <property type="match status" value="1"/>
</dbReference>
<keyword evidence="10" id="KW-1185">Reference proteome</keyword>
<evidence type="ECO:0000259" key="8">
    <source>
        <dbReference type="Pfam" id="PF05191"/>
    </source>
</evidence>
<evidence type="ECO:0000256" key="5">
    <source>
        <dbReference type="HAMAP-Rule" id="MF_00235"/>
    </source>
</evidence>
<feature type="binding site" evidence="5">
    <location>
        <begin position="58"/>
        <end position="60"/>
    </location>
    <ligand>
        <name>AMP</name>
        <dbReference type="ChEBI" id="CHEBI:456215"/>
    </ligand>
</feature>
<dbReference type="EMBL" id="SJPX01000003">
    <property type="protein sequence ID" value="TWU51969.1"/>
    <property type="molecule type" value="Genomic_DNA"/>
</dbReference>
<feature type="domain" description="Adenylate kinase active site lid" evidence="8">
    <location>
        <begin position="123"/>
        <end position="158"/>
    </location>
</feature>
<keyword evidence="5" id="KW-0479">Metal-binding</keyword>
<feature type="binding site" evidence="5">
    <location>
        <position position="37"/>
    </location>
    <ligand>
        <name>AMP</name>
        <dbReference type="ChEBI" id="CHEBI:456215"/>
    </ligand>
</feature>
<keyword evidence="1 5" id="KW-0808">Transferase</keyword>
<dbReference type="EC" id="2.7.4.3" evidence="5 7"/>
<feature type="binding site" evidence="5">
    <location>
        <position position="146"/>
    </location>
    <ligand>
        <name>Zn(2+)</name>
        <dbReference type="ChEBI" id="CHEBI:29105"/>
        <note>structural</note>
    </ligand>
</feature>
<keyword evidence="4 5" id="KW-0418">Kinase</keyword>
<dbReference type="GO" id="GO:0044209">
    <property type="term" value="P:AMP salvage"/>
    <property type="evidence" value="ECO:0007669"/>
    <property type="project" value="UniProtKB-UniRule"/>
</dbReference>
<feature type="binding site" evidence="5">
    <location>
        <position position="156"/>
    </location>
    <ligand>
        <name>AMP</name>
        <dbReference type="ChEBI" id="CHEBI:456215"/>
    </ligand>
</feature>
<evidence type="ECO:0000256" key="4">
    <source>
        <dbReference type="ARBA" id="ARBA00022777"/>
    </source>
</evidence>
<dbReference type="GO" id="GO:0005524">
    <property type="term" value="F:ATP binding"/>
    <property type="evidence" value="ECO:0007669"/>
    <property type="project" value="UniProtKB-UniRule"/>
</dbReference>
<name>A0A5C6EWY4_9BACT</name>
<dbReference type="UniPathway" id="UPA00588">
    <property type="reaction ID" value="UER00649"/>
</dbReference>
<dbReference type="InterPro" id="IPR033690">
    <property type="entry name" value="Adenylat_kinase_CS"/>
</dbReference>
<feature type="binding site" evidence="5">
    <location>
        <position position="123"/>
    </location>
    <ligand>
        <name>ATP</name>
        <dbReference type="ChEBI" id="CHEBI:30616"/>
    </ligand>
</feature>
<keyword evidence="5" id="KW-0862">Zinc</keyword>
<proteinExistence type="inferred from homology"/>
<feature type="binding site" evidence="5">
    <location>
        <begin position="86"/>
        <end position="89"/>
    </location>
    <ligand>
        <name>AMP</name>
        <dbReference type="ChEBI" id="CHEBI:456215"/>
    </ligand>
</feature>
<feature type="binding site" evidence="5">
    <location>
        <begin position="11"/>
        <end position="16"/>
    </location>
    <ligand>
        <name>ATP</name>
        <dbReference type="ChEBI" id="CHEBI:30616"/>
    </ligand>
</feature>
<dbReference type="GO" id="GO:0005737">
    <property type="term" value="C:cytoplasm"/>
    <property type="evidence" value="ECO:0007669"/>
    <property type="project" value="UniProtKB-SubCell"/>
</dbReference>
<protein>
    <recommendedName>
        <fullName evidence="5 7">Adenylate kinase</fullName>
        <shortName evidence="5">AK</shortName>
        <ecNumber evidence="5 7">2.7.4.3</ecNumber>
    </recommendedName>
    <alternativeName>
        <fullName evidence="5">ATP-AMP transphosphorylase</fullName>
    </alternativeName>
    <alternativeName>
        <fullName evidence="5">ATP:AMP phosphotransferase</fullName>
    </alternativeName>
    <alternativeName>
        <fullName evidence="5">Adenylate monophosphate kinase</fullName>
    </alternativeName>
</protein>
<evidence type="ECO:0000256" key="1">
    <source>
        <dbReference type="ARBA" id="ARBA00022679"/>
    </source>
</evidence>
<dbReference type="RefSeq" id="WP_146535208.1">
    <property type="nucleotide sequence ID" value="NZ_SJPX01000003.1"/>
</dbReference>
<feature type="binding site" evidence="5">
    <location>
        <position position="195"/>
    </location>
    <ligand>
        <name>ATP</name>
        <dbReference type="ChEBI" id="CHEBI:30616"/>
    </ligand>
</feature>
<evidence type="ECO:0000313" key="9">
    <source>
        <dbReference type="EMBL" id="TWU51969.1"/>
    </source>
</evidence>
<organism evidence="9 10">
    <name type="scientific">Rubripirellula reticaptiva</name>
    <dbReference type="NCBI Taxonomy" id="2528013"/>
    <lineage>
        <taxon>Bacteria</taxon>
        <taxon>Pseudomonadati</taxon>
        <taxon>Planctomycetota</taxon>
        <taxon>Planctomycetia</taxon>
        <taxon>Pirellulales</taxon>
        <taxon>Pirellulaceae</taxon>
        <taxon>Rubripirellula</taxon>
    </lineage>
</organism>
<dbReference type="SUPFAM" id="SSF52540">
    <property type="entry name" value="P-loop containing nucleoside triphosphate hydrolases"/>
    <property type="match status" value="1"/>
</dbReference>
<dbReference type="OrthoDB" id="9805030at2"/>
<keyword evidence="2 5" id="KW-0545">Nucleotide biosynthesis</keyword>
<keyword evidence="5 7" id="KW-0067">ATP-binding</keyword>
<comment type="catalytic activity">
    <reaction evidence="5 7">
        <text>AMP + ATP = 2 ADP</text>
        <dbReference type="Rhea" id="RHEA:12973"/>
        <dbReference type="ChEBI" id="CHEBI:30616"/>
        <dbReference type="ChEBI" id="CHEBI:456215"/>
        <dbReference type="ChEBI" id="CHEBI:456216"/>
        <dbReference type="EC" id="2.7.4.3"/>
    </reaction>
</comment>
<evidence type="ECO:0000256" key="6">
    <source>
        <dbReference type="RuleBase" id="RU003330"/>
    </source>
</evidence>
<feature type="binding site" evidence="5">
    <location>
        <position position="167"/>
    </location>
    <ligand>
        <name>AMP</name>
        <dbReference type="ChEBI" id="CHEBI:456215"/>
    </ligand>
</feature>
<comment type="caution">
    <text evidence="9">The sequence shown here is derived from an EMBL/GenBank/DDBJ whole genome shotgun (WGS) entry which is preliminary data.</text>
</comment>
<dbReference type="Gene3D" id="3.40.50.300">
    <property type="entry name" value="P-loop containing nucleotide triphosphate hydrolases"/>
    <property type="match status" value="1"/>
</dbReference>
<dbReference type="PRINTS" id="PR00094">
    <property type="entry name" value="ADENYLTKNASE"/>
</dbReference>
<dbReference type="Proteomes" id="UP000317977">
    <property type="component" value="Unassembled WGS sequence"/>
</dbReference>
<dbReference type="SUPFAM" id="SSF57774">
    <property type="entry name" value="Microbial and mitochondrial ADK, insert 'zinc finger' domain"/>
    <property type="match status" value="1"/>
</dbReference>
<comment type="domain">
    <text evidence="5">Consists of three domains, a large central CORE domain and two small peripheral domains, NMPbind and LID, which undergo movements during catalysis. The LID domain closes over the site of phosphoryl transfer upon ATP binding. Assembling and dissambling the active center during each catalytic cycle provides an effective means to prevent ATP hydrolysis. Some bacteria have evolved a zinc-coordinating structure that stabilizes the LID domain.</text>
</comment>
<dbReference type="HAMAP" id="MF_00235">
    <property type="entry name" value="Adenylate_kinase_Adk"/>
    <property type="match status" value="1"/>
</dbReference>
<dbReference type="InterPro" id="IPR007862">
    <property type="entry name" value="Adenylate_kinase_lid-dom"/>
</dbReference>
<keyword evidence="5" id="KW-0963">Cytoplasm</keyword>
<evidence type="ECO:0000256" key="3">
    <source>
        <dbReference type="ARBA" id="ARBA00022741"/>
    </source>
</evidence>
<dbReference type="InterPro" id="IPR006259">
    <property type="entry name" value="Adenyl_kin_sub"/>
</dbReference>
<dbReference type="CDD" id="cd01428">
    <property type="entry name" value="ADK"/>
    <property type="match status" value="1"/>
</dbReference>
<accession>A0A5C6EWY4</accession>
<comment type="subcellular location">
    <subcellularLocation>
        <location evidence="5 7">Cytoplasm</location>
    </subcellularLocation>
</comment>
<feature type="region of interest" description="NMP" evidence="5">
    <location>
        <begin position="31"/>
        <end position="60"/>
    </location>
</feature>